<dbReference type="Proteomes" id="UP000053766">
    <property type="component" value="Unassembled WGS sequence"/>
</dbReference>
<protein>
    <submittedName>
        <fullName evidence="1">Uncharacterized protein</fullName>
    </submittedName>
</protein>
<sequence length="175" mass="19450">MLLLHCCFHYTNFVCITIIFEAGNRVCNILDDNLEETAVETTTDDVGFTEEIDFDELKRSPNTTYDIDDKNKSAELSPKLSALEVSNNVNDQKSDTGDVLLVATKISSESVVVPNESFVVACADKDFLNDNKVIDHVNKVGEQRFGTDQSSDAHDSVCVDSHIFLHFLSCGYKLC</sequence>
<reference evidence="1 2" key="1">
    <citation type="submission" date="2013-11" db="EMBL/GenBank/DDBJ databases">
        <title>Draft genome of the bovine lungworm Dictyocaulus viviparus.</title>
        <authorList>
            <person name="Mitreva M."/>
        </authorList>
    </citation>
    <scope>NUCLEOTIDE SEQUENCE [LARGE SCALE GENOMIC DNA]</scope>
    <source>
        <strain evidence="1 2">HannoverDv2000</strain>
    </source>
</reference>
<dbReference type="EMBL" id="KN716159">
    <property type="protein sequence ID" value="KJH52826.1"/>
    <property type="molecule type" value="Genomic_DNA"/>
</dbReference>
<name>A0A0D8YDY6_DICVI</name>
<evidence type="ECO:0000313" key="2">
    <source>
        <dbReference type="Proteomes" id="UP000053766"/>
    </source>
</evidence>
<reference evidence="2" key="2">
    <citation type="journal article" date="2016" name="Sci. Rep.">
        <title>Dictyocaulus viviparus genome, variome and transcriptome elucidate lungworm biology and support future intervention.</title>
        <authorList>
            <person name="McNulty S.N."/>
            <person name="Strube C."/>
            <person name="Rosa B.A."/>
            <person name="Martin J.C."/>
            <person name="Tyagi R."/>
            <person name="Choi Y.J."/>
            <person name="Wang Q."/>
            <person name="Hallsworth Pepin K."/>
            <person name="Zhang X."/>
            <person name="Ozersky P."/>
            <person name="Wilson R.K."/>
            <person name="Sternberg P.W."/>
            <person name="Gasser R.B."/>
            <person name="Mitreva M."/>
        </authorList>
    </citation>
    <scope>NUCLEOTIDE SEQUENCE [LARGE SCALE GENOMIC DNA]</scope>
    <source>
        <strain evidence="2">HannoverDv2000</strain>
    </source>
</reference>
<gene>
    <name evidence="1" type="ORF">DICVIV_01033</name>
</gene>
<proteinExistence type="predicted"/>
<evidence type="ECO:0000313" key="1">
    <source>
        <dbReference type="EMBL" id="KJH52826.1"/>
    </source>
</evidence>
<dbReference type="AlphaFoldDB" id="A0A0D8YDY6"/>
<keyword evidence="2" id="KW-1185">Reference proteome</keyword>
<organism evidence="1 2">
    <name type="scientific">Dictyocaulus viviparus</name>
    <name type="common">Bovine lungworm</name>
    <dbReference type="NCBI Taxonomy" id="29172"/>
    <lineage>
        <taxon>Eukaryota</taxon>
        <taxon>Metazoa</taxon>
        <taxon>Ecdysozoa</taxon>
        <taxon>Nematoda</taxon>
        <taxon>Chromadorea</taxon>
        <taxon>Rhabditida</taxon>
        <taxon>Rhabditina</taxon>
        <taxon>Rhabditomorpha</taxon>
        <taxon>Strongyloidea</taxon>
        <taxon>Metastrongylidae</taxon>
        <taxon>Dictyocaulus</taxon>
    </lineage>
</organism>
<accession>A0A0D8YDY6</accession>